<proteinExistence type="predicted"/>
<organism evidence="2 3">
    <name type="scientific">Sutterella massiliensis</name>
    <dbReference type="NCBI Taxonomy" id="1816689"/>
    <lineage>
        <taxon>Bacteria</taxon>
        <taxon>Pseudomonadati</taxon>
        <taxon>Pseudomonadota</taxon>
        <taxon>Betaproteobacteria</taxon>
        <taxon>Burkholderiales</taxon>
        <taxon>Sutterellaceae</taxon>
        <taxon>Sutterella</taxon>
    </lineage>
</organism>
<protein>
    <submittedName>
        <fullName evidence="2">Uncharacterized protein</fullName>
    </submittedName>
</protein>
<keyword evidence="3" id="KW-1185">Reference proteome</keyword>
<keyword evidence="1" id="KW-1133">Transmembrane helix</keyword>
<evidence type="ECO:0000313" key="3">
    <source>
        <dbReference type="Proteomes" id="UP000715095"/>
    </source>
</evidence>
<keyword evidence="1" id="KW-0812">Transmembrane</keyword>
<reference evidence="2 3" key="1">
    <citation type="journal article" date="2021" name="Sci. Rep.">
        <title>The distribution of antibiotic resistance genes in chicken gut microbiota commensals.</title>
        <authorList>
            <person name="Juricova H."/>
            <person name="Matiasovicova J."/>
            <person name="Kubasova T."/>
            <person name="Cejkova D."/>
            <person name="Rychlik I."/>
        </authorList>
    </citation>
    <scope>NUCLEOTIDE SEQUENCE [LARGE SCALE GENOMIC DNA]</scope>
    <source>
        <strain evidence="2 3">An829</strain>
    </source>
</reference>
<name>A0ABS2DPA7_9BURK</name>
<feature type="transmembrane region" description="Helical" evidence="1">
    <location>
        <begin position="164"/>
        <end position="187"/>
    </location>
</feature>
<comment type="caution">
    <text evidence="2">The sequence shown here is derived from an EMBL/GenBank/DDBJ whole genome shotgun (WGS) entry which is preliminary data.</text>
</comment>
<evidence type="ECO:0000256" key="1">
    <source>
        <dbReference type="SAM" id="Phobius"/>
    </source>
</evidence>
<dbReference type="RefSeq" id="WP_205101567.1">
    <property type="nucleotide sequence ID" value="NZ_JACJJC010000002.1"/>
</dbReference>
<dbReference type="EMBL" id="JACJJC010000002">
    <property type="protein sequence ID" value="MBM6703170.1"/>
    <property type="molecule type" value="Genomic_DNA"/>
</dbReference>
<dbReference type="Proteomes" id="UP000715095">
    <property type="component" value="Unassembled WGS sequence"/>
</dbReference>
<gene>
    <name evidence="2" type="ORF">H6A60_01405</name>
</gene>
<sequence length="280" mass="30220">MYKTRSTELPGRIRTLARVRNAFAAAACAAVFLGLLSSLDAISERFFAPENQANVLAARPFSLTGSLPINTTVTAPRLLTRLEPETTQVLVEKFSVVESFFGGAPQWEATLLVVPPASPGVYQLSLTLADAGWAMPIGQTRLDLFTSKDALDEQSRSFILRHLGIGPIDAALALLALAVFFGALFGLSRRWHATALVERGYLKVYHTKDAGDDTLLYCADPKKVLEIERTYPVLSAAGQFLGTADVSEAGGRYCVLRLYAARARAGCLVSLGIPYNAARP</sequence>
<keyword evidence="1" id="KW-0472">Membrane</keyword>
<evidence type="ECO:0000313" key="2">
    <source>
        <dbReference type="EMBL" id="MBM6703170.1"/>
    </source>
</evidence>
<accession>A0ABS2DPA7</accession>